<feature type="transmembrane region" description="Helical" evidence="1">
    <location>
        <begin position="38"/>
        <end position="63"/>
    </location>
</feature>
<gene>
    <name evidence="2" type="ORF">SAMN05443248_7730</name>
</gene>
<evidence type="ECO:0000256" key="1">
    <source>
        <dbReference type="SAM" id="Phobius"/>
    </source>
</evidence>
<dbReference type="AlphaFoldDB" id="A0A1M5XYJ0"/>
<protein>
    <submittedName>
        <fullName evidence="2">Uncharacterized protein</fullName>
    </submittedName>
</protein>
<evidence type="ECO:0000313" key="3">
    <source>
        <dbReference type="Proteomes" id="UP000189796"/>
    </source>
</evidence>
<dbReference type="RefSeq" id="WP_079605873.1">
    <property type="nucleotide sequence ID" value="NZ_LT670817.1"/>
</dbReference>
<evidence type="ECO:0000313" key="2">
    <source>
        <dbReference type="EMBL" id="SHI04769.1"/>
    </source>
</evidence>
<reference evidence="2 3" key="1">
    <citation type="submission" date="2016-11" db="EMBL/GenBank/DDBJ databases">
        <authorList>
            <person name="Jaros S."/>
            <person name="Januszkiewicz K."/>
            <person name="Wedrychowicz H."/>
        </authorList>
    </citation>
    <scope>NUCLEOTIDE SEQUENCE [LARGE SCALE GENOMIC DNA]</scope>
    <source>
        <strain evidence="2 3">GAS138</strain>
    </source>
</reference>
<keyword evidence="1" id="KW-0472">Membrane</keyword>
<name>A0A1M5XYJ0_9BRAD</name>
<keyword evidence="1" id="KW-1133">Transmembrane helix</keyword>
<organism evidence="2 3">
    <name type="scientific">Bradyrhizobium erythrophlei</name>
    <dbReference type="NCBI Taxonomy" id="1437360"/>
    <lineage>
        <taxon>Bacteria</taxon>
        <taxon>Pseudomonadati</taxon>
        <taxon>Pseudomonadota</taxon>
        <taxon>Alphaproteobacteria</taxon>
        <taxon>Hyphomicrobiales</taxon>
        <taxon>Nitrobacteraceae</taxon>
        <taxon>Bradyrhizobium</taxon>
    </lineage>
</organism>
<keyword evidence="1" id="KW-0812">Transmembrane</keyword>
<dbReference type="Proteomes" id="UP000189796">
    <property type="component" value="Chromosome I"/>
</dbReference>
<feature type="transmembrane region" description="Helical" evidence="1">
    <location>
        <begin position="69"/>
        <end position="88"/>
    </location>
</feature>
<dbReference type="EMBL" id="LT670817">
    <property type="protein sequence ID" value="SHI04769.1"/>
    <property type="molecule type" value="Genomic_DNA"/>
</dbReference>
<sequence length="198" mass="21202">MSRSSIGLLCFYYLVAAILFAGFEAWLDPLLSSDPAFLVGHVVGGGVGLYVLAGILPMIIWAFLRFRSANAGGIFVLWAILAVVMAFFSDYGARYERNEKVANAMPNGVFSGKDRDDFIRSSKLSCAQSQKANPLTPKIGLTDAKIAAYCDCYSNGMAASITVDELRTMVTTGKQPSSIVDKATALGSSCGKQVMLTK</sequence>
<feature type="transmembrane region" description="Helical" evidence="1">
    <location>
        <begin position="6"/>
        <end position="26"/>
    </location>
</feature>
<accession>A0A1M5XYJ0</accession>
<proteinExistence type="predicted"/>